<reference evidence="3 4" key="1">
    <citation type="submission" date="2016-06" db="EMBL/GenBank/DDBJ databases">
        <authorList>
            <person name="Kjaerup R.B."/>
            <person name="Dalgaard T.S."/>
            <person name="Juul-Madsen H.R."/>
        </authorList>
    </citation>
    <scope>NUCLEOTIDE SEQUENCE [LARGE SCALE GENOMIC DNA]</scope>
    <source>
        <strain evidence="3 4">DSM 45248</strain>
    </source>
</reference>
<evidence type="ECO:0000313" key="4">
    <source>
        <dbReference type="Proteomes" id="UP000198765"/>
    </source>
</evidence>
<dbReference type="Proteomes" id="UP000198765">
    <property type="component" value="Chromosome I"/>
</dbReference>
<evidence type="ECO:0000313" key="3">
    <source>
        <dbReference type="EMBL" id="SBT53421.1"/>
    </source>
</evidence>
<dbReference type="AlphaFoldDB" id="A0A1A9AB99"/>
<gene>
    <name evidence="3" type="ORF">GA0070621_4789</name>
</gene>
<name>A0A1A9AB99_9ACTN</name>
<keyword evidence="1" id="KW-0472">Membrane</keyword>
<keyword evidence="1" id="KW-0812">Transmembrane</keyword>
<dbReference type="InterPro" id="IPR055568">
    <property type="entry name" value="DUF7144"/>
</dbReference>
<feature type="transmembrane region" description="Helical" evidence="1">
    <location>
        <begin position="56"/>
        <end position="76"/>
    </location>
</feature>
<dbReference type="EMBL" id="LT594324">
    <property type="protein sequence ID" value="SBT53421.1"/>
    <property type="molecule type" value="Genomic_DNA"/>
</dbReference>
<dbReference type="Pfam" id="PF23636">
    <property type="entry name" value="DUF7144"/>
    <property type="match status" value="1"/>
</dbReference>
<keyword evidence="4" id="KW-1185">Reference proteome</keyword>
<accession>A0A1A9AB99</accession>
<feature type="transmembrane region" description="Helical" evidence="1">
    <location>
        <begin position="83"/>
        <end position="100"/>
    </location>
</feature>
<feature type="domain" description="DUF7144" evidence="2">
    <location>
        <begin position="15"/>
        <end position="126"/>
    </location>
</feature>
<organism evidence="3 4">
    <name type="scientific">Micromonospora narathiwatensis</name>
    <dbReference type="NCBI Taxonomy" id="299146"/>
    <lineage>
        <taxon>Bacteria</taxon>
        <taxon>Bacillati</taxon>
        <taxon>Actinomycetota</taxon>
        <taxon>Actinomycetes</taxon>
        <taxon>Micromonosporales</taxon>
        <taxon>Micromonosporaceae</taxon>
        <taxon>Micromonospora</taxon>
    </lineage>
</organism>
<dbReference type="OrthoDB" id="4482242at2"/>
<dbReference type="RefSeq" id="WP_091199825.1">
    <property type="nucleotide sequence ID" value="NZ_LT594324.1"/>
</dbReference>
<sequence>MTRHDEAHVKHRQRMLAAVLLAGIGVFDTLEGLSDVDDDPYVVENPEGLLRLDITGWTWAHVVSSILLAVAGLLLLTGRRWSVRLAALAALASLLIHLIMLPFEPVWSAIVIGMIVAALRLLWLSRRPPARAGEVRSADRLSR</sequence>
<keyword evidence="1" id="KW-1133">Transmembrane helix</keyword>
<proteinExistence type="predicted"/>
<evidence type="ECO:0000256" key="1">
    <source>
        <dbReference type="SAM" id="Phobius"/>
    </source>
</evidence>
<protein>
    <recommendedName>
        <fullName evidence="2">DUF7144 domain-containing protein</fullName>
    </recommendedName>
</protein>
<evidence type="ECO:0000259" key="2">
    <source>
        <dbReference type="Pfam" id="PF23636"/>
    </source>
</evidence>
<feature type="transmembrane region" description="Helical" evidence="1">
    <location>
        <begin position="106"/>
        <end position="123"/>
    </location>
</feature>